<evidence type="ECO:0000313" key="2">
    <source>
        <dbReference type="EMBL" id="KAL2831795.1"/>
    </source>
</evidence>
<accession>A0ABR4IVM0</accession>
<feature type="signal peptide" evidence="1">
    <location>
        <begin position="1"/>
        <end position="17"/>
    </location>
</feature>
<dbReference type="Proteomes" id="UP001610335">
    <property type="component" value="Unassembled WGS sequence"/>
</dbReference>
<keyword evidence="3" id="KW-1185">Reference proteome</keyword>
<sequence length="365" mass="40391">MPFILFLLLALTSSTTAIVVGTDVSSSFNSDDLVQCLPYNKGLISTTTAAFTSRYSNPLLTWTEAIYSNPNPDSDADDLATVRREFYFGYSPSNSSGPSTSFHACTLFFYDASSLPDATPDDSQTALNWGKELPNDCVVNLITHIDSAAQRTIVQSDQDVSTFCRQQQIDLLDYHVDSCPGFSMNITDINAFTTNLSQSGNCSLRTGESYNLRLIDMLEPSSPEETPRPKKLVQGTTPVITILFPTSGLNTSEPETHYTVLKAERNVPSLLNGKTYKPSCFWIGGPRQDTGRPTNDFPQGIGLHIIDFDSTEARQTQYLKHPETLCKSKPRLHMYHELLEMSCLPIFELESVRATLGTPVPIQKT</sequence>
<keyword evidence="1" id="KW-0732">Signal</keyword>
<comment type="caution">
    <text evidence="2">The sequence shown here is derived from an EMBL/GenBank/DDBJ whole genome shotgun (WGS) entry which is preliminary data.</text>
</comment>
<organism evidence="2 3">
    <name type="scientific">Aspergillus cavernicola</name>
    <dbReference type="NCBI Taxonomy" id="176166"/>
    <lineage>
        <taxon>Eukaryota</taxon>
        <taxon>Fungi</taxon>
        <taxon>Dikarya</taxon>
        <taxon>Ascomycota</taxon>
        <taxon>Pezizomycotina</taxon>
        <taxon>Eurotiomycetes</taxon>
        <taxon>Eurotiomycetidae</taxon>
        <taxon>Eurotiales</taxon>
        <taxon>Aspergillaceae</taxon>
        <taxon>Aspergillus</taxon>
        <taxon>Aspergillus subgen. Nidulantes</taxon>
    </lineage>
</organism>
<feature type="chain" id="PRO_5046185586" evidence="1">
    <location>
        <begin position="18"/>
        <end position="365"/>
    </location>
</feature>
<evidence type="ECO:0000313" key="3">
    <source>
        <dbReference type="Proteomes" id="UP001610335"/>
    </source>
</evidence>
<proteinExistence type="predicted"/>
<protein>
    <submittedName>
        <fullName evidence="2">Uncharacterized protein</fullName>
    </submittedName>
</protein>
<gene>
    <name evidence="2" type="ORF">BDW59DRAFT_157751</name>
</gene>
<name>A0ABR4IVM0_9EURO</name>
<dbReference type="EMBL" id="JBFXLS010000008">
    <property type="protein sequence ID" value="KAL2831795.1"/>
    <property type="molecule type" value="Genomic_DNA"/>
</dbReference>
<reference evidence="2 3" key="1">
    <citation type="submission" date="2024-07" db="EMBL/GenBank/DDBJ databases">
        <title>Section-level genome sequencing and comparative genomics of Aspergillus sections Usti and Cavernicolus.</title>
        <authorList>
            <consortium name="Lawrence Berkeley National Laboratory"/>
            <person name="Nybo J.L."/>
            <person name="Vesth T.C."/>
            <person name="Theobald S."/>
            <person name="Frisvad J.C."/>
            <person name="Larsen T.O."/>
            <person name="Kjaerboelling I."/>
            <person name="Rothschild-Mancinelli K."/>
            <person name="Lyhne E.K."/>
            <person name="Kogle M.E."/>
            <person name="Barry K."/>
            <person name="Clum A."/>
            <person name="Na H."/>
            <person name="Ledsgaard L."/>
            <person name="Lin J."/>
            <person name="Lipzen A."/>
            <person name="Kuo A."/>
            <person name="Riley R."/>
            <person name="Mondo S."/>
            <person name="LaButti K."/>
            <person name="Haridas S."/>
            <person name="Pangalinan J."/>
            <person name="Salamov A.A."/>
            <person name="Simmons B.A."/>
            <person name="Magnuson J.K."/>
            <person name="Chen J."/>
            <person name="Drula E."/>
            <person name="Henrissat B."/>
            <person name="Wiebenga A."/>
            <person name="Lubbers R.J."/>
            <person name="Gomes A.C."/>
            <person name="Makela M.R."/>
            <person name="Stajich J."/>
            <person name="Grigoriev I.V."/>
            <person name="Mortensen U.H."/>
            <person name="De vries R.P."/>
            <person name="Baker S.E."/>
            <person name="Andersen M.R."/>
        </authorList>
    </citation>
    <scope>NUCLEOTIDE SEQUENCE [LARGE SCALE GENOMIC DNA]</scope>
    <source>
        <strain evidence="2 3">CBS 600.67</strain>
    </source>
</reference>
<evidence type="ECO:0000256" key="1">
    <source>
        <dbReference type="SAM" id="SignalP"/>
    </source>
</evidence>